<comment type="subcellular location">
    <subcellularLocation>
        <location evidence="1">Cell membrane</location>
        <topology evidence="1">Multi-pass membrane protein</topology>
    </subcellularLocation>
</comment>
<dbReference type="EMBL" id="JAGSSW010000006">
    <property type="protein sequence ID" value="MBR8464177.1"/>
    <property type="molecule type" value="Genomic_DNA"/>
</dbReference>
<dbReference type="InterPro" id="IPR011014">
    <property type="entry name" value="MscS_channel_TM-2"/>
</dbReference>
<reference evidence="13 14" key="1">
    <citation type="submission" date="2021-04" db="EMBL/GenBank/DDBJ databases">
        <title>Molecular and phenotypic characterization and identification of bacterial isolates recovered from the Anatolian ground squirrels (Spermophilus xanthoprymnus) and which have the potential to form a new species in the Campylobacter genus.</title>
        <authorList>
            <person name="Aydin F."/>
            <person name="Abay S."/>
            <person name="Kayman T."/>
            <person name="Karakaya E."/>
            <person name="Mustak H.K."/>
            <person name="Mustak I.B."/>
            <person name="Bilgin N."/>
            <person name="Duzler A."/>
            <person name="Sahin O."/>
            <person name="Guran O."/>
            <person name="Saticioglu I.B."/>
        </authorList>
    </citation>
    <scope>NUCLEOTIDE SEQUENCE [LARGE SCALE GENOMIC DNA]</scope>
    <source>
        <strain evidence="14">faydin-G24</strain>
    </source>
</reference>
<dbReference type="Proteomes" id="UP000682951">
    <property type="component" value="Unassembled WGS sequence"/>
</dbReference>
<feature type="transmembrane region" description="Helical" evidence="8">
    <location>
        <begin position="325"/>
        <end position="347"/>
    </location>
</feature>
<feature type="signal peptide" evidence="9">
    <location>
        <begin position="1"/>
        <end position="17"/>
    </location>
</feature>
<dbReference type="PANTHER" id="PTHR43634:SF2">
    <property type="entry name" value="LOW CONDUCTANCE MECHANOSENSITIVE CHANNEL YNAI"/>
    <property type="match status" value="1"/>
</dbReference>
<feature type="transmembrane region" description="Helical" evidence="8">
    <location>
        <begin position="293"/>
        <end position="313"/>
    </location>
</feature>
<evidence type="ECO:0000256" key="2">
    <source>
        <dbReference type="ARBA" id="ARBA00008017"/>
    </source>
</evidence>
<evidence type="ECO:0000256" key="7">
    <source>
        <dbReference type="SAM" id="Coils"/>
    </source>
</evidence>
<feature type="coiled-coil region" evidence="7">
    <location>
        <begin position="80"/>
        <end position="107"/>
    </location>
</feature>
<feature type="domain" description="Mechanosensitive ion channel transmembrane helices 2/3" evidence="12">
    <location>
        <begin position="365"/>
        <end position="406"/>
    </location>
</feature>
<keyword evidence="7" id="KW-0175">Coiled coil</keyword>
<protein>
    <submittedName>
        <fullName evidence="13">Mechanosensitive ion channel</fullName>
    </submittedName>
</protein>
<dbReference type="Pfam" id="PF21088">
    <property type="entry name" value="MS_channel_1st"/>
    <property type="match status" value="1"/>
</dbReference>
<dbReference type="Gene3D" id="3.30.70.100">
    <property type="match status" value="1"/>
</dbReference>
<evidence type="ECO:0000256" key="8">
    <source>
        <dbReference type="SAM" id="Phobius"/>
    </source>
</evidence>
<feature type="transmembrane region" description="Helical" evidence="8">
    <location>
        <begin position="244"/>
        <end position="262"/>
    </location>
</feature>
<dbReference type="InterPro" id="IPR006685">
    <property type="entry name" value="MscS_channel_2nd"/>
</dbReference>
<dbReference type="Gene3D" id="2.30.30.60">
    <property type="match status" value="1"/>
</dbReference>
<evidence type="ECO:0000313" key="14">
    <source>
        <dbReference type="Proteomes" id="UP000682951"/>
    </source>
</evidence>
<keyword evidence="5 8" id="KW-1133">Transmembrane helix</keyword>
<accession>A0ABS5HJ72</accession>
<comment type="caution">
    <text evidence="13">The sequence shown here is derived from an EMBL/GenBank/DDBJ whole genome shotgun (WGS) entry which is preliminary data.</text>
</comment>
<dbReference type="InterPro" id="IPR010920">
    <property type="entry name" value="LSM_dom_sf"/>
</dbReference>
<feature type="transmembrane region" description="Helical" evidence="8">
    <location>
        <begin position="387"/>
        <end position="405"/>
    </location>
</feature>
<dbReference type="Pfam" id="PF00924">
    <property type="entry name" value="MS_channel_2nd"/>
    <property type="match status" value="1"/>
</dbReference>
<dbReference type="PANTHER" id="PTHR43634">
    <property type="entry name" value="OW CONDUCTANCE MECHANOSENSITIVE CHANNEL"/>
    <property type="match status" value="1"/>
</dbReference>
<feature type="chain" id="PRO_5045128648" evidence="9">
    <location>
        <begin position="18"/>
        <end position="628"/>
    </location>
</feature>
<evidence type="ECO:0000256" key="4">
    <source>
        <dbReference type="ARBA" id="ARBA00022692"/>
    </source>
</evidence>
<gene>
    <name evidence="13" type="ORF">KDD93_06310</name>
</gene>
<evidence type="ECO:0000256" key="3">
    <source>
        <dbReference type="ARBA" id="ARBA00022475"/>
    </source>
</evidence>
<evidence type="ECO:0000313" key="13">
    <source>
        <dbReference type="EMBL" id="MBR8464177.1"/>
    </source>
</evidence>
<comment type="similarity">
    <text evidence="2">Belongs to the MscS (TC 1.A.23) family.</text>
</comment>
<organism evidence="13 14">
    <name type="scientific">Campylobacter anatolicus</name>
    <dbReference type="NCBI Taxonomy" id="2829105"/>
    <lineage>
        <taxon>Bacteria</taxon>
        <taxon>Pseudomonadati</taxon>
        <taxon>Campylobacterota</taxon>
        <taxon>Epsilonproteobacteria</taxon>
        <taxon>Campylobacterales</taxon>
        <taxon>Campylobacteraceae</taxon>
        <taxon>Campylobacter</taxon>
    </lineage>
</organism>
<dbReference type="Pfam" id="PF21082">
    <property type="entry name" value="MS_channel_3rd"/>
    <property type="match status" value="1"/>
</dbReference>
<sequence length="628" mass="70823">MFKIFISLLLFFTVLFGTDDNNETNNIVDITAQIQVINSQIKILKAQSDSNATSNASNLDTLEKKKINLISKIPFSIMQIDIKQSDLDKFKAQKKLLEKNVQRYEKLSDKSLFIQNSIDLERLKINESYYTTLINLEKLFKQGAKDSSIKELIDNGLLELQTNSYVSINDLKNSLTDSFSIYDSDFHQLELQKQTREEILDYLKTNASLLSSSLILSELNLQNAIDSVNKYIPLKFGNLNIGKVIIIAVVFIFFVSFTRILAKLTYWLISKLSTTQSDEEVREQVLEIVKKPITFLLIIYALSLCIAVGFYPAPVSINIVNIQSIVYIVGFTWLILTMLNGYGLILIGKIAKKSGRKEIVNLVLKITYFIVFIISFLMVLSHLGFDISALIASLGIGGLAVAFAAKDIIANFFASVMLLFDNSFSQGDWIVCGDIEGTVVEIGLRKTTIRTFDNALVFVPNSKLASDPIRNWNRRKVGRRITMTIGITYNSPIANIKKCIDDIRQMLIDHQGIAKPENMGSQSKNLRSFYRQNILSIDDLAGYKSNLFVVIDKLNDSSIDIMIYCFTKTTIWGEFLEVKQDVILKIIKIVEDNGLSFAFPSQTMYIEDATSTDAIAKLHGQTQAKDII</sequence>
<dbReference type="SUPFAM" id="SSF82689">
    <property type="entry name" value="Mechanosensitive channel protein MscS (YggB), C-terminal domain"/>
    <property type="match status" value="1"/>
</dbReference>
<keyword evidence="3" id="KW-1003">Cell membrane</keyword>
<feature type="domain" description="Mechanosensitive ion channel MscS C-terminal" evidence="11">
    <location>
        <begin position="481"/>
        <end position="597"/>
    </location>
</feature>
<evidence type="ECO:0000256" key="1">
    <source>
        <dbReference type="ARBA" id="ARBA00004651"/>
    </source>
</evidence>
<keyword evidence="6 8" id="KW-0472">Membrane</keyword>
<dbReference type="InterPro" id="IPR011066">
    <property type="entry name" value="MscS_channel_C_sf"/>
</dbReference>
<dbReference type="RefSeq" id="WP_212142138.1">
    <property type="nucleotide sequence ID" value="NZ_JAGSSW010000006.1"/>
</dbReference>
<feature type="transmembrane region" description="Helical" evidence="8">
    <location>
        <begin position="359"/>
        <end position="381"/>
    </location>
</feature>
<evidence type="ECO:0000259" key="10">
    <source>
        <dbReference type="Pfam" id="PF00924"/>
    </source>
</evidence>
<keyword evidence="9" id="KW-0732">Signal</keyword>
<dbReference type="InterPro" id="IPR023408">
    <property type="entry name" value="MscS_beta-dom_sf"/>
</dbReference>
<dbReference type="PROSITE" id="PS01246">
    <property type="entry name" value="UPF0003"/>
    <property type="match status" value="1"/>
</dbReference>
<feature type="domain" description="Mechanosensitive ion channel MscS" evidence="10">
    <location>
        <begin position="407"/>
        <end position="474"/>
    </location>
</feature>
<keyword evidence="4 8" id="KW-0812">Transmembrane</keyword>
<dbReference type="InterPro" id="IPR006686">
    <property type="entry name" value="MscS_channel_CS"/>
</dbReference>
<dbReference type="SUPFAM" id="SSF82861">
    <property type="entry name" value="Mechanosensitive channel protein MscS (YggB), transmembrane region"/>
    <property type="match status" value="1"/>
</dbReference>
<evidence type="ECO:0000256" key="9">
    <source>
        <dbReference type="SAM" id="SignalP"/>
    </source>
</evidence>
<proteinExistence type="inferred from homology"/>
<keyword evidence="14" id="KW-1185">Reference proteome</keyword>
<evidence type="ECO:0000256" key="6">
    <source>
        <dbReference type="ARBA" id="ARBA00023136"/>
    </source>
</evidence>
<dbReference type="InterPro" id="IPR049142">
    <property type="entry name" value="MS_channel_1st"/>
</dbReference>
<dbReference type="InterPro" id="IPR045042">
    <property type="entry name" value="YnaI-like"/>
</dbReference>
<evidence type="ECO:0000256" key="5">
    <source>
        <dbReference type="ARBA" id="ARBA00022989"/>
    </source>
</evidence>
<dbReference type="InterPro" id="IPR049278">
    <property type="entry name" value="MS_channel_C"/>
</dbReference>
<evidence type="ECO:0000259" key="11">
    <source>
        <dbReference type="Pfam" id="PF21082"/>
    </source>
</evidence>
<dbReference type="SUPFAM" id="SSF50182">
    <property type="entry name" value="Sm-like ribonucleoproteins"/>
    <property type="match status" value="1"/>
</dbReference>
<dbReference type="Gene3D" id="1.10.287.1260">
    <property type="match status" value="1"/>
</dbReference>
<evidence type="ECO:0000259" key="12">
    <source>
        <dbReference type="Pfam" id="PF21088"/>
    </source>
</evidence>
<name>A0ABS5HJ72_9BACT</name>